<sequence>MIQAVVDFLRDFGPWGLFIHSFFDAIIFPIPAFFSQVSLSLVNPSNAIVLATIGYIACLLGTPIGYLIGKLMGKSVLYKILKKEWIDAATDKFQKNGETAILLGSFTPIPFKVFTILSGCLNFPLWKLLAYAAMGRAVKFYAVGILFYLYGRAAENMVQDVSLYMFLAGIPIVLIFLLVRRVIRKRKAAKAALDSASESTKQSDMASASKSTEVVVDIATVNRTNQEPLEEKKQSLISEQSHTSRAK</sequence>
<feature type="domain" description="VTT" evidence="4">
    <location>
        <begin position="46"/>
        <end position="143"/>
    </location>
</feature>
<proteinExistence type="inferred from homology"/>
<accession>A0ABW4YI34</accession>
<dbReference type="PANTHER" id="PTHR42709">
    <property type="entry name" value="ALKALINE PHOSPHATASE LIKE PROTEIN"/>
    <property type="match status" value="1"/>
</dbReference>
<keyword evidence="3" id="KW-1133">Transmembrane helix</keyword>
<keyword evidence="6" id="KW-1185">Reference proteome</keyword>
<dbReference type="Proteomes" id="UP001597362">
    <property type="component" value="Unassembled WGS sequence"/>
</dbReference>
<comment type="similarity">
    <text evidence="1">Belongs to the DedA family.</text>
</comment>
<dbReference type="RefSeq" id="WP_377770552.1">
    <property type="nucleotide sequence ID" value="NZ_JBHUHO010000017.1"/>
</dbReference>
<feature type="compositionally biased region" description="Polar residues" evidence="2">
    <location>
        <begin position="235"/>
        <end position="247"/>
    </location>
</feature>
<dbReference type="InterPro" id="IPR051311">
    <property type="entry name" value="DedA_domain"/>
</dbReference>
<dbReference type="Pfam" id="PF09335">
    <property type="entry name" value="VTT_dom"/>
    <property type="match status" value="1"/>
</dbReference>
<evidence type="ECO:0000313" key="5">
    <source>
        <dbReference type="EMBL" id="MFD2115415.1"/>
    </source>
</evidence>
<evidence type="ECO:0000256" key="1">
    <source>
        <dbReference type="ARBA" id="ARBA00010792"/>
    </source>
</evidence>
<comment type="caution">
    <text evidence="5">The sequence shown here is derived from an EMBL/GenBank/DDBJ whole genome shotgun (WGS) entry which is preliminary data.</text>
</comment>
<dbReference type="PANTHER" id="PTHR42709:SF11">
    <property type="entry name" value="DEDA FAMILY PROTEIN"/>
    <property type="match status" value="1"/>
</dbReference>
<keyword evidence="3" id="KW-0812">Transmembrane</keyword>
<feature type="transmembrane region" description="Helical" evidence="3">
    <location>
        <begin position="46"/>
        <end position="69"/>
    </location>
</feature>
<protein>
    <submittedName>
        <fullName evidence="5">YqaA family protein</fullName>
    </submittedName>
</protein>
<evidence type="ECO:0000256" key="3">
    <source>
        <dbReference type="SAM" id="Phobius"/>
    </source>
</evidence>
<dbReference type="InterPro" id="IPR032816">
    <property type="entry name" value="VTT_dom"/>
</dbReference>
<feature type="transmembrane region" description="Helical" evidence="3">
    <location>
        <begin position="161"/>
        <end position="179"/>
    </location>
</feature>
<organism evidence="5 6">
    <name type="scientific">Paenibacillus yanchengensis</name>
    <dbReference type="NCBI Taxonomy" id="2035833"/>
    <lineage>
        <taxon>Bacteria</taxon>
        <taxon>Bacillati</taxon>
        <taxon>Bacillota</taxon>
        <taxon>Bacilli</taxon>
        <taxon>Bacillales</taxon>
        <taxon>Paenibacillaceae</taxon>
        <taxon>Paenibacillus</taxon>
    </lineage>
</organism>
<evidence type="ECO:0000256" key="2">
    <source>
        <dbReference type="SAM" id="MobiDB-lite"/>
    </source>
</evidence>
<keyword evidence="3" id="KW-0472">Membrane</keyword>
<feature type="region of interest" description="Disordered" evidence="2">
    <location>
        <begin position="225"/>
        <end position="247"/>
    </location>
</feature>
<evidence type="ECO:0000313" key="6">
    <source>
        <dbReference type="Proteomes" id="UP001597362"/>
    </source>
</evidence>
<reference evidence="6" key="1">
    <citation type="journal article" date="2019" name="Int. J. Syst. Evol. Microbiol.">
        <title>The Global Catalogue of Microorganisms (GCM) 10K type strain sequencing project: providing services to taxonomists for standard genome sequencing and annotation.</title>
        <authorList>
            <consortium name="The Broad Institute Genomics Platform"/>
            <consortium name="The Broad Institute Genome Sequencing Center for Infectious Disease"/>
            <person name="Wu L."/>
            <person name="Ma J."/>
        </authorList>
    </citation>
    <scope>NUCLEOTIDE SEQUENCE [LARGE SCALE GENOMIC DNA]</scope>
    <source>
        <strain evidence="6">GH52</strain>
    </source>
</reference>
<feature type="transmembrane region" description="Helical" evidence="3">
    <location>
        <begin position="128"/>
        <end position="149"/>
    </location>
</feature>
<gene>
    <name evidence="5" type="ORF">ACFSJH_06660</name>
</gene>
<dbReference type="EMBL" id="JBHUHO010000017">
    <property type="protein sequence ID" value="MFD2115415.1"/>
    <property type="molecule type" value="Genomic_DNA"/>
</dbReference>
<feature type="transmembrane region" description="Helical" evidence="3">
    <location>
        <begin position="12"/>
        <end position="34"/>
    </location>
</feature>
<evidence type="ECO:0000259" key="4">
    <source>
        <dbReference type="Pfam" id="PF09335"/>
    </source>
</evidence>
<name>A0ABW4YI34_9BACL</name>